<name>A0A1I9YVA6_9BURK</name>
<organism evidence="2 3">
    <name type="scientific">Paraburkholderia sprentiae WSM5005</name>
    <dbReference type="NCBI Taxonomy" id="754502"/>
    <lineage>
        <taxon>Bacteria</taxon>
        <taxon>Pseudomonadati</taxon>
        <taxon>Pseudomonadota</taxon>
        <taxon>Betaproteobacteria</taxon>
        <taxon>Burkholderiales</taxon>
        <taxon>Burkholderiaceae</taxon>
        <taxon>Paraburkholderia</taxon>
    </lineage>
</organism>
<keyword evidence="2" id="KW-0614">Plasmid</keyword>
<evidence type="ECO:0000313" key="3">
    <source>
        <dbReference type="Proteomes" id="UP000179860"/>
    </source>
</evidence>
<evidence type="ECO:0000256" key="1">
    <source>
        <dbReference type="SAM" id="Phobius"/>
    </source>
</evidence>
<feature type="transmembrane region" description="Helical" evidence="1">
    <location>
        <begin position="77"/>
        <end position="100"/>
    </location>
</feature>
<accession>A0A1I9YVA6</accession>
<dbReference type="AlphaFoldDB" id="A0A1I9YVA6"/>
<dbReference type="EMBL" id="CP017563">
    <property type="protein sequence ID" value="APA90155.1"/>
    <property type="molecule type" value="Genomic_DNA"/>
</dbReference>
<reference evidence="2" key="1">
    <citation type="submission" date="2016-09" db="EMBL/GenBank/DDBJ databases">
        <title>The Complete Genome of Burkholderia sprentiae wsm5005.</title>
        <authorList>
            <person name="De Meyer S."/>
            <person name="Wang P."/>
            <person name="Terpolilli J."/>
        </authorList>
    </citation>
    <scope>NUCLEOTIDE SEQUENCE [LARGE SCALE GENOMIC DNA]</scope>
    <source>
        <strain evidence="2">WSM5005</strain>
        <plasmid evidence="2">pl1WSM5005</plasmid>
    </source>
</reference>
<evidence type="ECO:0000313" key="2">
    <source>
        <dbReference type="EMBL" id="APA90155.1"/>
    </source>
</evidence>
<dbReference type="OrthoDB" id="8757136at2"/>
<dbReference type="Proteomes" id="UP000179860">
    <property type="component" value="Plasmid pl1WSM5005"/>
</dbReference>
<keyword evidence="3" id="KW-1185">Reference proteome</keyword>
<dbReference type="KEGG" id="pspw:BJG93_30745"/>
<geneLocation type="plasmid" evidence="2 3">
    <name>pl1WSM5005</name>
</geneLocation>
<feature type="transmembrane region" description="Helical" evidence="1">
    <location>
        <begin position="35"/>
        <end position="56"/>
    </location>
</feature>
<dbReference type="RefSeq" id="WP_027194817.1">
    <property type="nucleotide sequence ID" value="NZ_CP017563.2"/>
</dbReference>
<sequence>MDIWLGLLAAPTAVLATQSVDYALIRLACASGAAWPMHAVSAAAFAFCAFAAWLAYGRWRAERSLGEPAYTPRDARAGFFALMAMIVGALSALVQLAMWFPQWLLPPCR</sequence>
<keyword evidence="1" id="KW-1133">Transmembrane helix</keyword>
<keyword evidence="1" id="KW-0472">Membrane</keyword>
<proteinExistence type="predicted"/>
<protein>
    <submittedName>
        <fullName evidence="2">Uncharacterized protein</fullName>
    </submittedName>
</protein>
<gene>
    <name evidence="2" type="ORF">BJG93_30745</name>
</gene>
<reference evidence="2" key="2">
    <citation type="submission" date="2021-06" db="EMBL/GenBank/DDBJ databases">
        <authorList>
            <person name="Rogers T.H."/>
            <person name="Ramsay J.P."/>
            <person name="Wang P."/>
            <person name="Terpolilli J."/>
        </authorList>
    </citation>
    <scope>NUCLEOTIDE SEQUENCE</scope>
    <source>
        <strain evidence="2">WSM5005</strain>
        <plasmid evidence="2">pl1WSM5005</plasmid>
    </source>
</reference>
<keyword evidence="1" id="KW-0812">Transmembrane</keyword>